<name>A0A7T6APK6_9BACT</name>
<dbReference type="Proteomes" id="UP000596092">
    <property type="component" value="Chromosome"/>
</dbReference>
<organism evidence="1 2">
    <name type="scientific">Desulfobulbus oligotrophicus</name>
    <dbReference type="NCBI Taxonomy" id="1909699"/>
    <lineage>
        <taxon>Bacteria</taxon>
        <taxon>Pseudomonadati</taxon>
        <taxon>Thermodesulfobacteriota</taxon>
        <taxon>Desulfobulbia</taxon>
        <taxon>Desulfobulbales</taxon>
        <taxon>Desulfobulbaceae</taxon>
        <taxon>Desulfobulbus</taxon>
    </lineage>
</organism>
<sequence length="150" mass="16664">MSHVFLFFNSLLDAKRYGVMLETKNKKELEEEIGIAVDCLKSSLGNALPAVTNSSSVKNDSGGISDSANSTGESAVSQVKSLACILKESRTDLIDHLYHQAREEKGCWGQLFAYDQTLYRQMQDGKITENEAVKQAVETYVDHRLNFPKA</sequence>
<dbReference type="KEGG" id="dog:HP555_01645"/>
<dbReference type="AlphaFoldDB" id="A0A7T6APK6"/>
<accession>A0A7T6APK6</accession>
<evidence type="ECO:0000313" key="2">
    <source>
        <dbReference type="Proteomes" id="UP000596092"/>
    </source>
</evidence>
<protein>
    <submittedName>
        <fullName evidence="1">Uncharacterized protein</fullName>
    </submittedName>
</protein>
<proteinExistence type="predicted"/>
<dbReference type="EMBL" id="CP054140">
    <property type="protein sequence ID" value="QQG64653.1"/>
    <property type="molecule type" value="Genomic_DNA"/>
</dbReference>
<reference evidence="1 2" key="1">
    <citation type="submission" date="2020-05" db="EMBL/GenBank/DDBJ databases">
        <title>Complete genome of Desulfobulbus oligotrophicus.</title>
        <authorList>
            <person name="Podar M."/>
        </authorList>
    </citation>
    <scope>NUCLEOTIDE SEQUENCE [LARGE SCALE GENOMIC DNA]</scope>
    <source>
        <strain evidence="1 2">Prop6</strain>
    </source>
</reference>
<gene>
    <name evidence="1" type="ORF">HP555_01645</name>
</gene>
<keyword evidence="2" id="KW-1185">Reference proteome</keyword>
<evidence type="ECO:0000313" key="1">
    <source>
        <dbReference type="EMBL" id="QQG64653.1"/>
    </source>
</evidence>